<evidence type="ECO:0000256" key="11">
    <source>
        <dbReference type="ARBA" id="ARBA00022989"/>
    </source>
</evidence>
<feature type="transmembrane region" description="Helical" evidence="14">
    <location>
        <begin position="170"/>
        <end position="188"/>
    </location>
</feature>
<dbReference type="GO" id="GO:0042144">
    <property type="term" value="P:vacuole fusion, non-autophagic"/>
    <property type="evidence" value="ECO:0007669"/>
    <property type="project" value="UniProtKB-ARBA"/>
</dbReference>
<evidence type="ECO:0000256" key="7">
    <source>
        <dbReference type="ARBA" id="ARBA00022737"/>
    </source>
</evidence>
<keyword evidence="4" id="KW-0597">Phosphoprotein</keyword>
<dbReference type="InterPro" id="IPR044746">
    <property type="entry name" value="ABCC_6TM_D1"/>
</dbReference>
<dbReference type="PANTHER" id="PTHR24223:SF443">
    <property type="entry name" value="MULTIDRUG-RESISTANCE LIKE PROTEIN 1, ISOFORM I"/>
    <property type="match status" value="1"/>
</dbReference>
<dbReference type="InterPro" id="IPR036640">
    <property type="entry name" value="ABC1_TM_sf"/>
</dbReference>
<evidence type="ECO:0000256" key="13">
    <source>
        <dbReference type="ARBA" id="ARBA00053425"/>
    </source>
</evidence>
<evidence type="ECO:0000313" key="17">
    <source>
        <dbReference type="EMBL" id="VEU22974.1"/>
    </source>
</evidence>
<feature type="domain" description="ABC transmembrane type-1" evidence="16">
    <location>
        <begin position="284"/>
        <end position="571"/>
    </location>
</feature>
<evidence type="ECO:0000256" key="14">
    <source>
        <dbReference type="SAM" id="Phobius"/>
    </source>
</evidence>
<dbReference type="InterPro" id="IPR003593">
    <property type="entry name" value="AAA+_ATPase"/>
</dbReference>
<dbReference type="PANTHER" id="PTHR24223">
    <property type="entry name" value="ATP-BINDING CASSETTE SUB-FAMILY C"/>
    <property type="match status" value="1"/>
</dbReference>
<dbReference type="FunCoup" id="A0A448YPW7">
    <property type="interactions" value="308"/>
</dbReference>
<dbReference type="GO" id="GO:0000329">
    <property type="term" value="C:fungal-type vacuole membrane"/>
    <property type="evidence" value="ECO:0007669"/>
    <property type="project" value="UniProtKB-ARBA"/>
</dbReference>
<keyword evidence="3" id="KW-0813">Transport</keyword>
<evidence type="ECO:0000256" key="5">
    <source>
        <dbReference type="ARBA" id="ARBA00022554"/>
    </source>
</evidence>
<evidence type="ECO:0000256" key="6">
    <source>
        <dbReference type="ARBA" id="ARBA00022692"/>
    </source>
</evidence>
<dbReference type="CDD" id="cd03250">
    <property type="entry name" value="ABCC_MRP_domain1"/>
    <property type="match status" value="1"/>
</dbReference>
<dbReference type="InterPro" id="IPR017871">
    <property type="entry name" value="ABC_transporter-like_CS"/>
</dbReference>
<keyword evidence="9" id="KW-0067">ATP-binding</keyword>
<comment type="function">
    <text evidence="13">Cooperates for the ATP-dependent vacuolar transport of bilirubin and glutathione conjugates.</text>
</comment>
<dbReference type="CDD" id="cd18603">
    <property type="entry name" value="ABC_6TM_MRP1_2_3_6_D2_like"/>
    <property type="match status" value="1"/>
</dbReference>
<evidence type="ECO:0000256" key="1">
    <source>
        <dbReference type="ARBA" id="ARBA00004128"/>
    </source>
</evidence>
<feature type="transmembrane region" description="Helical" evidence="14">
    <location>
        <begin position="972"/>
        <end position="999"/>
    </location>
</feature>
<feature type="transmembrane region" description="Helical" evidence="14">
    <location>
        <begin position="1160"/>
        <end position="1179"/>
    </location>
</feature>
<dbReference type="InterPro" id="IPR011527">
    <property type="entry name" value="ABC1_TM_dom"/>
</dbReference>
<evidence type="ECO:0000256" key="4">
    <source>
        <dbReference type="ARBA" id="ARBA00022553"/>
    </source>
</evidence>
<keyword evidence="7" id="KW-0677">Repeat</keyword>
<dbReference type="PROSITE" id="PS50893">
    <property type="entry name" value="ABC_TRANSPORTER_2"/>
    <property type="match status" value="2"/>
</dbReference>
<feature type="transmembrane region" description="Helical" evidence="14">
    <location>
        <begin position="427"/>
        <end position="445"/>
    </location>
</feature>
<dbReference type="STRING" id="13370.A0A448YPW7"/>
<feature type="transmembrane region" description="Helical" evidence="14">
    <location>
        <begin position="931"/>
        <end position="952"/>
    </location>
</feature>
<dbReference type="Pfam" id="PF00664">
    <property type="entry name" value="ABC_membrane"/>
    <property type="match status" value="2"/>
</dbReference>
<feature type="transmembrane region" description="Helical" evidence="14">
    <location>
        <begin position="1072"/>
        <end position="1091"/>
    </location>
</feature>
<proteinExistence type="inferred from homology"/>
<sequence>MDLQTNGSSSTYGCGCYDGEGYYPVSPLQDISPCFLNGILLNIISACVILAGFDEIRRLRRKSNIRSRPQVWFPLKLGLISLQILFQIDVVIRTASETTYPSDSITFLDDSVWWSTVATLTAFCVCFLDSYIENYKSFISSPVLLLYWLLYSIIGLFRIINVYLRDTSTLSIYLTVSTFVNGLIILLLETNFSPRVIHLPNERYSRRDYSNIFGRITFSWLSPLMQKGYRKYLILSDLPPLPSQLRAEHLSSVLSKNWSDQLKKKNGSPSLTMAIAHSFGVPFAIGGLFEFSKDCILFIQPQILKRLILFVQSYDADHSISMVRGFMLVLLMFGLSMVGSTCMHQYVERVMDMGIKIKSSLNCLVYQKSIALSIQARQKKSTGDIVNLMSVDTERLRQLCNNLQIVWSGPFQVSLCLISLYRLMGNSMWIGVLVLLITIPLNTLISRKQKALQRAQMKVKDQRTGMTSEILNNIKSLKLYAWERPYKKRLMEVRNDKELKNLMHIGVYQALNQFIFNAAPSFVSSSTFALFLVLYAGVPLTTDIAFTALSLFNLLENPLSQFPEVVSDIVEAQVSLHRLREFLLSDELDFGAVTHLPHDSKESNAVSIRDGNFLWSKQPRKVALTDINFAAKDATLNCIVGRVGSGKSALLHALLGNLYKEGGDVTVRGSIAYVPQVPWLMNGTIKENILFGFKEDPLFYKETFDACALSQDLDALPDGDLTQVGEKGISLSGGQKARLSLARAVYARADIYIMDDILSAVDEHVGKHLIKNVLGPDGILQGRCRILATNNLHVLRFSDQITMLSQGRVIEEGSYEELSGNGAKQNTHLSQLLEEFGTDMDRSQSVSEVSTVQKVDIAQTMAVSDSGTSSPSSSVEPLKVLKNAELEEYREVIRREEQLTAASGRTEKRVQGSVQFGVYLAYMEACGVRNVCMFFFFIVASMGVSVLANFWLKHWSELNGDEGTNPEPWKNLGIYFGFCMCAALFTFLQSLVQWLLCSISGSRIMHQRMLDSVLRAPMEFFETTPIGRILNRFSSDISKVDESLFKVFNNFFGSIVKVAFTILVILISTWQFIFFVVPLSFVYKYFQNYYIATSRELRRLDSITISPVFAHFQETLNGVETIRAYGQVDRFVFLCRRRMNVNLGAYQPAMAANRWLSMRLEFIGSLIILGASGLLIVTLKSGHVTPGLVGLSVSYALQVTQALDRTVRMSSRIESDIVSVERIGEYSSLPSEAPEIVEGNRPEPNWPEKGVVSFKNYSTRYRKDLDLALKDINIAIKSQEKVGIVGRTGAGKSSLTLAIFRIIEATSGHICIDEVNTSTIGLYDLRSRLSIIPQDAQIFQGTIRSNIDPERQFEDSDIWTALKLSHLDLHVKRMYKATADKSKIKYNALFLPLSEGGSNLSVGQRQLMCLARALCKKKSRILVLDEATANVDVQTDSIVQETIRSAFKEKTILTIAHRINTIIDSDRIVVLEDGRVAEFDTPSNLLKDPNSLFYALCDEGGIVKG</sequence>
<dbReference type="PROSITE" id="PS00211">
    <property type="entry name" value="ABC_TRANSPORTER_1"/>
    <property type="match status" value="2"/>
</dbReference>
<evidence type="ECO:0000256" key="2">
    <source>
        <dbReference type="ARBA" id="ARBA00009726"/>
    </source>
</evidence>
<dbReference type="EMBL" id="CAACVR010000034">
    <property type="protein sequence ID" value="VEU22974.1"/>
    <property type="molecule type" value="Genomic_DNA"/>
</dbReference>
<feature type="transmembrane region" description="Helical" evidence="14">
    <location>
        <begin position="326"/>
        <end position="347"/>
    </location>
</feature>
<dbReference type="SUPFAM" id="SSF90123">
    <property type="entry name" value="ABC transporter transmembrane region"/>
    <property type="match status" value="2"/>
</dbReference>
<dbReference type="InterPro" id="IPR003439">
    <property type="entry name" value="ABC_transporter-like_ATP-bd"/>
</dbReference>
<keyword evidence="12 14" id="KW-0472">Membrane</keyword>
<dbReference type="FunFam" id="3.40.50.300:FF:000565">
    <property type="entry name" value="ABC bile acid transporter"/>
    <property type="match status" value="1"/>
</dbReference>
<feature type="transmembrane region" description="Helical" evidence="14">
    <location>
        <begin position="405"/>
        <end position="421"/>
    </location>
</feature>
<dbReference type="OrthoDB" id="3995329at2759"/>
<feature type="domain" description="ABC transporter" evidence="15">
    <location>
        <begin position="1252"/>
        <end position="1498"/>
    </location>
</feature>
<dbReference type="InterPro" id="IPR027417">
    <property type="entry name" value="P-loop_NTPase"/>
</dbReference>
<dbReference type="GO" id="GO:0042592">
    <property type="term" value="P:homeostatic process"/>
    <property type="evidence" value="ECO:0007669"/>
    <property type="project" value="UniProtKB-ARBA"/>
</dbReference>
<evidence type="ECO:0000256" key="9">
    <source>
        <dbReference type="ARBA" id="ARBA00022840"/>
    </source>
</evidence>
<dbReference type="Gene3D" id="1.20.1560.10">
    <property type="entry name" value="ABC transporter type 1, transmembrane domain"/>
    <property type="match status" value="2"/>
</dbReference>
<gene>
    <name evidence="17" type="ORF">BRENAR_LOCUS3705</name>
</gene>
<feature type="domain" description="ABC transporter" evidence="15">
    <location>
        <begin position="608"/>
        <end position="831"/>
    </location>
</feature>
<evidence type="ECO:0000256" key="10">
    <source>
        <dbReference type="ARBA" id="ARBA00022967"/>
    </source>
</evidence>
<dbReference type="CDD" id="cd18579">
    <property type="entry name" value="ABC_6TM_ABCC_D1"/>
    <property type="match status" value="1"/>
</dbReference>
<dbReference type="FunFam" id="3.40.50.300:FF:000450">
    <property type="entry name" value="ABC transporter C family member 2"/>
    <property type="match status" value="1"/>
</dbReference>
<keyword evidence="10" id="KW-1278">Translocase</keyword>
<evidence type="ECO:0000256" key="8">
    <source>
        <dbReference type="ARBA" id="ARBA00022741"/>
    </source>
</evidence>
<dbReference type="Gene3D" id="3.40.50.300">
    <property type="entry name" value="P-loop containing nucleotide triphosphate hydrolases"/>
    <property type="match status" value="2"/>
</dbReference>
<evidence type="ECO:0000256" key="3">
    <source>
        <dbReference type="ARBA" id="ARBA00022448"/>
    </source>
</evidence>
<dbReference type="Pfam" id="PF24357">
    <property type="entry name" value="TMD0_ABC"/>
    <property type="match status" value="1"/>
</dbReference>
<feature type="transmembrane region" description="Helical" evidence="14">
    <location>
        <begin position="144"/>
        <end position="164"/>
    </location>
</feature>
<dbReference type="PROSITE" id="PS50929">
    <property type="entry name" value="ABC_TM1F"/>
    <property type="match status" value="2"/>
</dbReference>
<dbReference type="CDD" id="cd03244">
    <property type="entry name" value="ABCC_MRP_domain2"/>
    <property type="match status" value="1"/>
</dbReference>
<dbReference type="InterPro" id="IPR050173">
    <property type="entry name" value="ABC_transporter_C-like"/>
</dbReference>
<feature type="transmembrane region" description="Helical" evidence="14">
    <location>
        <begin position="73"/>
        <end position="92"/>
    </location>
</feature>
<dbReference type="GO" id="GO:0005524">
    <property type="term" value="F:ATP binding"/>
    <property type="evidence" value="ECO:0007669"/>
    <property type="project" value="UniProtKB-KW"/>
</dbReference>
<evidence type="ECO:0000256" key="12">
    <source>
        <dbReference type="ARBA" id="ARBA00023136"/>
    </source>
</evidence>
<keyword evidence="11 14" id="KW-1133">Transmembrane helix</keyword>
<evidence type="ECO:0000313" key="18">
    <source>
        <dbReference type="Proteomes" id="UP000290900"/>
    </source>
</evidence>
<dbReference type="FunFam" id="1.20.1560.10:FF:000020">
    <property type="entry name" value="ABC metal ion transporter"/>
    <property type="match status" value="1"/>
</dbReference>
<dbReference type="Pfam" id="PF00005">
    <property type="entry name" value="ABC_tran"/>
    <property type="match status" value="2"/>
</dbReference>
<reference evidence="17 18" key="1">
    <citation type="submission" date="2018-12" db="EMBL/GenBank/DDBJ databases">
        <authorList>
            <person name="Tiukova I."/>
            <person name="Dainat J."/>
        </authorList>
    </citation>
    <scope>NUCLEOTIDE SEQUENCE [LARGE SCALE GENOMIC DNA]</scope>
</reference>
<dbReference type="InParanoid" id="A0A448YPW7"/>
<accession>A0A448YPW7</accession>
<comment type="similarity">
    <text evidence="2">Belongs to the ABC transporter superfamily. ABCC family. Conjugate transporter (TC 3.A.1.208) subfamily.</text>
</comment>
<dbReference type="SMART" id="SM00382">
    <property type="entry name" value="AAA"/>
    <property type="match status" value="2"/>
</dbReference>
<dbReference type="SUPFAM" id="SSF52540">
    <property type="entry name" value="P-loop containing nucleoside triphosphate hydrolases"/>
    <property type="match status" value="2"/>
</dbReference>
<keyword evidence="6 14" id="KW-0812">Transmembrane</keyword>
<dbReference type="GO" id="GO:0016887">
    <property type="term" value="F:ATP hydrolysis activity"/>
    <property type="evidence" value="ECO:0007669"/>
    <property type="project" value="InterPro"/>
</dbReference>
<dbReference type="InterPro" id="IPR056227">
    <property type="entry name" value="TMD0_ABC"/>
</dbReference>
<keyword evidence="18" id="KW-1185">Reference proteome</keyword>
<feature type="transmembrane region" description="Helical" evidence="14">
    <location>
        <begin position="112"/>
        <end position="132"/>
    </location>
</feature>
<name>A0A448YPW7_BRENA</name>
<keyword evidence="5" id="KW-0926">Vacuole</keyword>
<feature type="transmembrane region" description="Helical" evidence="14">
    <location>
        <begin position="35"/>
        <end position="53"/>
    </location>
</feature>
<comment type="subcellular location">
    <subcellularLocation>
        <location evidence="1">Vacuole membrane</location>
        <topology evidence="1">Multi-pass membrane protein</topology>
    </subcellularLocation>
</comment>
<organism evidence="17 18">
    <name type="scientific">Brettanomyces naardenensis</name>
    <name type="common">Yeast</name>
    <dbReference type="NCBI Taxonomy" id="13370"/>
    <lineage>
        <taxon>Eukaryota</taxon>
        <taxon>Fungi</taxon>
        <taxon>Dikarya</taxon>
        <taxon>Ascomycota</taxon>
        <taxon>Saccharomycotina</taxon>
        <taxon>Pichiomycetes</taxon>
        <taxon>Pichiales</taxon>
        <taxon>Pichiaceae</taxon>
        <taxon>Brettanomyces</taxon>
    </lineage>
</organism>
<feature type="domain" description="ABC transmembrane type-1" evidence="16">
    <location>
        <begin position="935"/>
        <end position="1215"/>
    </location>
</feature>
<dbReference type="GO" id="GO:0140359">
    <property type="term" value="F:ABC-type transporter activity"/>
    <property type="evidence" value="ECO:0007669"/>
    <property type="project" value="InterPro"/>
</dbReference>
<evidence type="ECO:0000259" key="15">
    <source>
        <dbReference type="PROSITE" id="PS50893"/>
    </source>
</evidence>
<dbReference type="FunFam" id="1.20.1560.10:FF:000001">
    <property type="entry name" value="ATP-binding cassette subfamily C member 1"/>
    <property type="match status" value="1"/>
</dbReference>
<keyword evidence="8" id="KW-0547">Nucleotide-binding</keyword>
<evidence type="ECO:0000259" key="16">
    <source>
        <dbReference type="PROSITE" id="PS50929"/>
    </source>
</evidence>
<protein>
    <submittedName>
        <fullName evidence="17">DEKNAAC104040</fullName>
    </submittedName>
</protein>
<dbReference type="Proteomes" id="UP000290900">
    <property type="component" value="Unassembled WGS sequence"/>
</dbReference>
<feature type="transmembrane region" description="Helical" evidence="14">
    <location>
        <begin position="271"/>
        <end position="289"/>
    </location>
</feature>